<dbReference type="OrthoDB" id="9813321at2"/>
<evidence type="ECO:0000313" key="4">
    <source>
        <dbReference type="Proteomes" id="UP000005801"/>
    </source>
</evidence>
<dbReference type="STRING" id="391625.PPSIR1_12613"/>
<reference evidence="3 4" key="1">
    <citation type="submission" date="2007-06" db="EMBL/GenBank/DDBJ databases">
        <authorList>
            <person name="Shimkets L."/>
            <person name="Ferriera S."/>
            <person name="Johnson J."/>
            <person name="Kravitz S."/>
            <person name="Beeson K."/>
            <person name="Sutton G."/>
            <person name="Rogers Y.-H."/>
            <person name="Friedman R."/>
            <person name="Frazier M."/>
            <person name="Venter J.C."/>
        </authorList>
    </citation>
    <scope>NUCLEOTIDE SEQUENCE [LARGE SCALE GENOMIC DNA]</scope>
    <source>
        <strain evidence="3 4">SIR-1</strain>
    </source>
</reference>
<organism evidence="3 4">
    <name type="scientific">Plesiocystis pacifica SIR-1</name>
    <dbReference type="NCBI Taxonomy" id="391625"/>
    <lineage>
        <taxon>Bacteria</taxon>
        <taxon>Pseudomonadati</taxon>
        <taxon>Myxococcota</taxon>
        <taxon>Polyangia</taxon>
        <taxon>Nannocystales</taxon>
        <taxon>Nannocystaceae</taxon>
        <taxon>Plesiocystis</taxon>
    </lineage>
</organism>
<gene>
    <name evidence="3" type="ORF">PPSIR1_12613</name>
</gene>
<evidence type="ECO:0000256" key="1">
    <source>
        <dbReference type="SAM" id="MobiDB-lite"/>
    </source>
</evidence>
<keyword evidence="4" id="KW-1185">Reference proteome</keyword>
<feature type="domain" description="Putative regulatory protein FmdB zinc ribbon" evidence="2">
    <location>
        <begin position="1"/>
        <end position="41"/>
    </location>
</feature>
<dbReference type="Proteomes" id="UP000005801">
    <property type="component" value="Unassembled WGS sequence"/>
</dbReference>
<dbReference type="InterPro" id="IPR013429">
    <property type="entry name" value="Regulatory_FmdB_Zinc_ribbon"/>
</dbReference>
<dbReference type="NCBIfam" id="TIGR02605">
    <property type="entry name" value="CxxC_CxxC_SSSS"/>
    <property type="match status" value="1"/>
</dbReference>
<evidence type="ECO:0000313" key="3">
    <source>
        <dbReference type="EMBL" id="EDM80724.1"/>
    </source>
</evidence>
<protein>
    <recommendedName>
        <fullName evidence="2">Putative regulatory protein FmdB zinc ribbon domain-containing protein</fullName>
    </recommendedName>
</protein>
<dbReference type="Pfam" id="PF09723">
    <property type="entry name" value="Zn_ribbon_8"/>
    <property type="match status" value="1"/>
</dbReference>
<accession>A6G027</accession>
<dbReference type="eggNOG" id="COG2331">
    <property type="taxonomic scope" value="Bacteria"/>
</dbReference>
<dbReference type="SMART" id="SM00834">
    <property type="entry name" value="CxxC_CXXC_SSSS"/>
    <property type="match status" value="1"/>
</dbReference>
<feature type="compositionally biased region" description="Low complexity" evidence="1">
    <location>
        <begin position="73"/>
        <end position="122"/>
    </location>
</feature>
<dbReference type="AlphaFoldDB" id="A6G027"/>
<sequence>MPIYRYRCTECGAEEEHIQKISEDPIEQCSTCGGKLSKLMTAAAFHLKGGGWYKDLYSSSSGSGDSGSGDSGSSGNSSSSSSSDSSSSSSSSSSSDSSSSSSSDSSSSSTSSSGSSSSSSAS</sequence>
<dbReference type="PANTHER" id="PTHR34404:SF2">
    <property type="entry name" value="CONSERVED SERINE RICH PROTEIN"/>
    <property type="match status" value="1"/>
</dbReference>
<dbReference type="EMBL" id="ABCS01000008">
    <property type="protein sequence ID" value="EDM80724.1"/>
    <property type="molecule type" value="Genomic_DNA"/>
</dbReference>
<evidence type="ECO:0000259" key="2">
    <source>
        <dbReference type="SMART" id="SM00834"/>
    </source>
</evidence>
<name>A6G027_9BACT</name>
<dbReference type="PANTHER" id="PTHR34404">
    <property type="entry name" value="REGULATORY PROTEIN, FMDB FAMILY"/>
    <property type="match status" value="1"/>
</dbReference>
<feature type="region of interest" description="Disordered" evidence="1">
    <location>
        <begin position="58"/>
        <end position="122"/>
    </location>
</feature>
<comment type="caution">
    <text evidence="3">The sequence shown here is derived from an EMBL/GenBank/DDBJ whole genome shotgun (WGS) entry which is preliminary data.</text>
</comment>
<proteinExistence type="predicted"/>